<feature type="active site" description="O-(5'-phospho-DNA)-tyrosine intermediate" evidence="9 10">
    <location>
        <position position="126"/>
    </location>
</feature>
<dbReference type="Pfam" id="PF00521">
    <property type="entry name" value="DNA_topoisoIV"/>
    <property type="match status" value="1"/>
</dbReference>
<feature type="domain" description="Topo IIA-type catalytic" evidence="11">
    <location>
        <begin position="38"/>
        <end position="508"/>
    </location>
</feature>
<dbReference type="CDD" id="cd00187">
    <property type="entry name" value="TOP4c"/>
    <property type="match status" value="1"/>
</dbReference>
<evidence type="ECO:0000256" key="7">
    <source>
        <dbReference type="ARBA" id="ARBA00023235"/>
    </source>
</evidence>
<dbReference type="FunFam" id="1.10.268.10:FF:000001">
    <property type="entry name" value="DNA gyrase subunit A"/>
    <property type="match status" value="1"/>
</dbReference>
<protein>
    <recommendedName>
        <fullName evidence="9">DNA gyrase subunit A</fullName>
        <ecNumber evidence="9">5.6.2.2</ecNumber>
    </recommendedName>
</protein>
<dbReference type="SUPFAM" id="SSF56719">
    <property type="entry name" value="Type II DNA topoisomerase"/>
    <property type="match status" value="1"/>
</dbReference>
<dbReference type="GO" id="GO:0005524">
    <property type="term" value="F:ATP binding"/>
    <property type="evidence" value="ECO:0007669"/>
    <property type="project" value="UniProtKB-UniRule"/>
</dbReference>
<evidence type="ECO:0000256" key="1">
    <source>
        <dbReference type="ARBA" id="ARBA00000185"/>
    </source>
</evidence>
<dbReference type="GO" id="GO:0006261">
    <property type="term" value="P:DNA-templated DNA replication"/>
    <property type="evidence" value="ECO:0007669"/>
    <property type="project" value="UniProtKB-UniRule"/>
</dbReference>
<dbReference type="InterPro" id="IPR013757">
    <property type="entry name" value="Topo_IIA_A_a_sf"/>
</dbReference>
<keyword evidence="9" id="KW-0963">Cytoplasm</keyword>
<accession>A0A1T5D2V1</accession>
<keyword evidence="4 9" id="KW-0067">ATP-binding</keyword>
<dbReference type="Pfam" id="PF03989">
    <property type="entry name" value="DNA_gyraseA_C"/>
    <property type="match status" value="6"/>
</dbReference>
<dbReference type="PROSITE" id="PS52040">
    <property type="entry name" value="TOPO_IIA"/>
    <property type="match status" value="1"/>
</dbReference>
<comment type="function">
    <text evidence="9">A type II topoisomerase that negatively supercoils closed circular double-stranded (ds) DNA in an ATP-dependent manner to modulate DNA topology and maintain chromosomes in an underwound state. Negative supercoiling favors strand separation, and DNA replication, transcription, recombination and repair, all of which involve strand separation. Also able to catalyze the interconversion of other topological isomers of dsDNA rings, including catenanes and knotted rings. Type II topoisomerases break and join 2 DNA strands simultaneously in an ATP-dependent manner.</text>
</comment>
<dbReference type="GO" id="GO:0009330">
    <property type="term" value="C:DNA topoisomerase type II (double strand cut, ATP-hydrolyzing) complex"/>
    <property type="evidence" value="ECO:0007669"/>
    <property type="project" value="TreeGrafter"/>
</dbReference>
<name>A0A1T5D2V1_9FIRM</name>
<dbReference type="Proteomes" id="UP000243406">
    <property type="component" value="Unassembled WGS sequence"/>
</dbReference>
<dbReference type="GO" id="GO:0006265">
    <property type="term" value="P:DNA topological change"/>
    <property type="evidence" value="ECO:0007669"/>
    <property type="project" value="UniProtKB-UniRule"/>
</dbReference>
<dbReference type="PANTHER" id="PTHR43493:SF5">
    <property type="entry name" value="DNA GYRASE SUBUNIT A, CHLOROPLASTIC_MITOCHONDRIAL"/>
    <property type="match status" value="1"/>
</dbReference>
<dbReference type="RefSeq" id="WP_079590322.1">
    <property type="nucleotide sequence ID" value="NZ_FUYN01000006.1"/>
</dbReference>
<dbReference type="PANTHER" id="PTHR43493">
    <property type="entry name" value="DNA GYRASE/TOPOISOMERASE SUBUNIT A"/>
    <property type="match status" value="1"/>
</dbReference>
<dbReference type="NCBIfam" id="NF004043">
    <property type="entry name" value="PRK05560.1"/>
    <property type="match status" value="1"/>
</dbReference>
<evidence type="ECO:0000259" key="11">
    <source>
        <dbReference type="PROSITE" id="PS52040"/>
    </source>
</evidence>
<evidence type="ECO:0000256" key="9">
    <source>
        <dbReference type="HAMAP-Rule" id="MF_01897"/>
    </source>
</evidence>
<dbReference type="Gene3D" id="3.30.1360.40">
    <property type="match status" value="1"/>
</dbReference>
<evidence type="ECO:0000256" key="2">
    <source>
        <dbReference type="ARBA" id="ARBA00008263"/>
    </source>
</evidence>
<dbReference type="FunFam" id="3.30.1360.40:FF:000002">
    <property type="entry name" value="DNA gyrase subunit A"/>
    <property type="match status" value="1"/>
</dbReference>
<comment type="subunit">
    <text evidence="8">Heterotetramer composed of ParC and ParE.</text>
</comment>
<reference evidence="13" key="1">
    <citation type="submission" date="2017-02" db="EMBL/GenBank/DDBJ databases">
        <authorList>
            <person name="Varghese N."/>
            <person name="Submissions S."/>
        </authorList>
    </citation>
    <scope>NUCLEOTIDE SEQUENCE [LARGE SCALE GENOMIC DNA]</scope>
    <source>
        <strain evidence="13">ATCC 35199</strain>
    </source>
</reference>
<dbReference type="FunFam" id="2.120.10.90:FF:000005">
    <property type="entry name" value="DNA topoisomerase 4 subunit A"/>
    <property type="match status" value="1"/>
</dbReference>
<evidence type="ECO:0000313" key="12">
    <source>
        <dbReference type="EMBL" id="SKB65901.1"/>
    </source>
</evidence>
<evidence type="ECO:0000256" key="5">
    <source>
        <dbReference type="ARBA" id="ARBA00023029"/>
    </source>
</evidence>
<dbReference type="InterPro" id="IPR006691">
    <property type="entry name" value="GyrA/parC_rep"/>
</dbReference>
<organism evidence="12 13">
    <name type="scientific">Acetoanaerobium noterae</name>
    <dbReference type="NCBI Taxonomy" id="745369"/>
    <lineage>
        <taxon>Bacteria</taxon>
        <taxon>Bacillati</taxon>
        <taxon>Bacillota</taxon>
        <taxon>Clostridia</taxon>
        <taxon>Peptostreptococcales</taxon>
        <taxon>Filifactoraceae</taxon>
        <taxon>Acetoanaerobium</taxon>
    </lineage>
</organism>
<evidence type="ECO:0000256" key="10">
    <source>
        <dbReference type="PROSITE-ProRule" id="PRU01384"/>
    </source>
</evidence>
<dbReference type="InterPro" id="IPR002205">
    <property type="entry name" value="Topo_IIA_dom_A"/>
</dbReference>
<keyword evidence="7 9" id="KW-0413">Isomerase</keyword>
<dbReference type="SMART" id="SM00434">
    <property type="entry name" value="TOP4c"/>
    <property type="match status" value="1"/>
</dbReference>
<evidence type="ECO:0000256" key="6">
    <source>
        <dbReference type="ARBA" id="ARBA00023125"/>
    </source>
</evidence>
<proteinExistence type="inferred from homology"/>
<sequence length="817" mass="92208">MSEEKNEMIDKIVDIEIEDEMRKSYIDYAMSVIVGRALPDVRDGLKPVHRRILFAMNDLGLVPEKAYRKSATVVGDVLGKYHPHGDTAVYDAMVKLAQDFSTRYPLVNGHGNFGSIDGDSAAAMRYTEAKMQKLTLELLRDIDKETVDFVPNYDERLKEPSVLPARYPNLLVNGSNGIAVGMATSIPPHNLREVIDAVVELIDNDEATVEDIMKHIKGPDFPTGATIMGKGSIRDAYMTGRGKVTVRSKADIEELPNGKSQIIVTEIPYQVNKARMIEKIADLVKDKRIEGITDLRDESNRDGIRIVIEVRRDVNPNIVLNNLYKHSQLQDVFSIIMLSLVNGEPKVLNIRDMLVHYLNHQKNVVRRRTEYDLRKAKERAHVLEGLIIALDNIDRVIKIIRGSDNGSIAKEKLTEEFGLTDIQSQAILDMRLQRLTGLERGKIEEEFAELMKNIAYYESILQDQSILLGIIKDEMLKIREKHGDRRRTEITEAEDEINILDTIPDEEVTVTFTHYGYIKRIPMDTYKAQRRGGKGITSMTTRDDDFVEKLLLTTNHSLILFLTNRGRIYRLNAYEIPQSGRIAKGTNIVNLIPLEKNEKVTSFISVRDVPAENYLVMCTKKGVIKKTQISEFRKSTRNGLIAISLREDDELINVKITDGEQDFIIVTKKGMAISFDEKQVRDMGRAAMGVRAMKLAADDEVVAMELVDPNKQLLVISEKGYGKRTNTKDYRLQTRGGKGVKTYKISEKTGILVGAKAVYDDEEIMIINSDGSLIRMSVSQISVLSRVTSGVKVMRTDENSLVVALARIVVPKEDENI</sequence>
<dbReference type="SUPFAM" id="SSF101904">
    <property type="entry name" value="GyrA/ParC C-terminal domain-like"/>
    <property type="match status" value="1"/>
</dbReference>
<comment type="miscellaneous">
    <text evidence="9">Few gyrases are as efficient as E.coli at forming negative supercoils. Not all organisms have 2 type II topoisomerases; in organisms with a single type II topoisomerase this enzyme also has to decatenate newly replicated chromosomes.</text>
</comment>
<dbReference type="InterPro" id="IPR035516">
    <property type="entry name" value="Gyrase/topoIV_suA_C"/>
</dbReference>
<dbReference type="InterPro" id="IPR013758">
    <property type="entry name" value="Topo_IIA_A/C_ab"/>
</dbReference>
<evidence type="ECO:0000256" key="4">
    <source>
        <dbReference type="ARBA" id="ARBA00022840"/>
    </source>
</evidence>
<dbReference type="NCBIfam" id="TIGR01063">
    <property type="entry name" value="gyrA"/>
    <property type="match status" value="1"/>
</dbReference>
<dbReference type="EC" id="5.6.2.2" evidence="9"/>
<comment type="catalytic activity">
    <reaction evidence="1 9 10">
        <text>ATP-dependent breakage, passage and rejoining of double-stranded DNA.</text>
        <dbReference type="EC" id="5.6.2.2"/>
    </reaction>
</comment>
<dbReference type="GO" id="GO:0005737">
    <property type="term" value="C:cytoplasm"/>
    <property type="evidence" value="ECO:0007669"/>
    <property type="project" value="UniProtKB-SubCell"/>
</dbReference>
<dbReference type="GO" id="GO:0034335">
    <property type="term" value="F:DNA negative supercoiling activity"/>
    <property type="evidence" value="ECO:0007669"/>
    <property type="project" value="UniProtKB-ARBA"/>
</dbReference>
<keyword evidence="5 9" id="KW-0799">Topoisomerase</keyword>
<dbReference type="AlphaFoldDB" id="A0A1T5D2V1"/>
<dbReference type="InterPro" id="IPR050220">
    <property type="entry name" value="Type_II_DNA_Topoisomerases"/>
</dbReference>
<dbReference type="GO" id="GO:0003677">
    <property type="term" value="F:DNA binding"/>
    <property type="evidence" value="ECO:0007669"/>
    <property type="project" value="UniProtKB-UniRule"/>
</dbReference>
<dbReference type="InterPro" id="IPR005743">
    <property type="entry name" value="GyrA"/>
</dbReference>
<keyword evidence="6 9" id="KW-0238">DNA-binding</keyword>
<dbReference type="Gene3D" id="2.120.10.90">
    <property type="entry name" value="DNA gyrase/topoisomerase IV, subunit A, C-terminal"/>
    <property type="match status" value="1"/>
</dbReference>
<evidence type="ECO:0000256" key="3">
    <source>
        <dbReference type="ARBA" id="ARBA00022741"/>
    </source>
</evidence>
<dbReference type="HAMAP" id="MF_01897">
    <property type="entry name" value="GyrA"/>
    <property type="match status" value="1"/>
</dbReference>
<dbReference type="NCBIfam" id="NF004044">
    <property type="entry name" value="PRK05561.1"/>
    <property type="match status" value="1"/>
</dbReference>
<comment type="similarity">
    <text evidence="2 9">Belongs to the type II topoisomerase GyrA/ParC subunit family.</text>
</comment>
<comment type="subunit">
    <text evidence="9">Heterotetramer, composed of two GyrA and two GyrB chains. In the heterotetramer, GyrA contains the active site tyrosine that forms a transient covalent intermediate with DNA, while GyrB binds cofactors and catalyzes ATP hydrolysis.</text>
</comment>
<feature type="short sequence motif" description="GyrA-box" evidence="9">
    <location>
        <begin position="529"/>
        <end position="535"/>
    </location>
</feature>
<gene>
    <name evidence="9" type="primary">gyrA</name>
    <name evidence="12" type="ORF">SAMN02745120_2569</name>
</gene>
<dbReference type="Gene3D" id="1.10.268.10">
    <property type="entry name" value="Topoisomerase, domain 3"/>
    <property type="match status" value="1"/>
</dbReference>
<comment type="subcellular location">
    <subcellularLocation>
        <location evidence="9">Cytoplasm</location>
    </subcellularLocation>
</comment>
<evidence type="ECO:0000313" key="13">
    <source>
        <dbReference type="Proteomes" id="UP000243406"/>
    </source>
</evidence>
<dbReference type="InterPro" id="IPR013760">
    <property type="entry name" value="Topo_IIA-like_dom_sf"/>
</dbReference>
<dbReference type="EMBL" id="FUYN01000006">
    <property type="protein sequence ID" value="SKB65901.1"/>
    <property type="molecule type" value="Genomic_DNA"/>
</dbReference>
<dbReference type="FunFam" id="3.90.199.10:FF:000001">
    <property type="entry name" value="DNA gyrase subunit A"/>
    <property type="match status" value="1"/>
</dbReference>
<evidence type="ECO:0000256" key="8">
    <source>
        <dbReference type="ARBA" id="ARBA00063644"/>
    </source>
</evidence>
<dbReference type="OrthoDB" id="9806486at2"/>
<keyword evidence="3 9" id="KW-0547">Nucleotide-binding</keyword>
<dbReference type="GO" id="GO:0005694">
    <property type="term" value="C:chromosome"/>
    <property type="evidence" value="ECO:0007669"/>
    <property type="project" value="InterPro"/>
</dbReference>
<dbReference type="Gene3D" id="3.90.199.10">
    <property type="entry name" value="Topoisomerase II, domain 5"/>
    <property type="match status" value="1"/>
</dbReference>
<keyword evidence="13" id="KW-1185">Reference proteome</keyword>